<organism evidence="2 3">
    <name type="scientific">Candidatus Kutchimonas denitrificans</name>
    <dbReference type="NCBI Taxonomy" id="3056748"/>
    <lineage>
        <taxon>Bacteria</taxon>
        <taxon>Pseudomonadati</taxon>
        <taxon>Gemmatimonadota</taxon>
        <taxon>Gemmatimonadia</taxon>
        <taxon>Candidatus Palauibacterales</taxon>
        <taxon>Candidatus Palauibacteraceae</taxon>
        <taxon>Candidatus Kutchimonas</taxon>
    </lineage>
</organism>
<dbReference type="Gene3D" id="2.30.110.10">
    <property type="entry name" value="Electron Transport, Fmn-binding Protein, Chain A"/>
    <property type="match status" value="1"/>
</dbReference>
<gene>
    <name evidence="2" type="ORF">GWO12_02625</name>
</gene>
<dbReference type="InterPro" id="IPR024747">
    <property type="entry name" value="Pyridox_Oxase-rel"/>
</dbReference>
<sequence length="198" mass="22164">MTGDETSRGARANPMRRHDRAQSDEWIRAFLHSGSWGALATIADGQPFINTNLYVYDEENGAIYLHTARSGRTRTNLEGGAPVCFSVSEMGRILPTDTALDFSVEYAGVTVFGRGAVVEEDEEKFRALQLLMDKYAPQLEPNRDYRPPNQAELDRTSVYRIEIESWSGKMNRKAADFPGAYDYEDQRRPSPFAADGSG</sequence>
<dbReference type="PANTHER" id="PTHR34071:SF2">
    <property type="entry name" value="FLAVIN-NUCLEOTIDE-BINDING PROTEIN"/>
    <property type="match status" value="1"/>
</dbReference>
<evidence type="ECO:0000313" key="2">
    <source>
        <dbReference type="EMBL" id="NIR74002.1"/>
    </source>
</evidence>
<dbReference type="InterPro" id="IPR012349">
    <property type="entry name" value="Split_barrel_FMN-bd"/>
</dbReference>
<reference evidence="2 3" key="1">
    <citation type="submission" date="2020-01" db="EMBL/GenBank/DDBJ databases">
        <title>Genomes assembled from Gulf of Kutch pelagic sediment metagenomes.</title>
        <authorList>
            <person name="Chandrashekar M."/>
            <person name="Mahajan M.S."/>
            <person name="Dave K.J."/>
            <person name="Vatsa P."/>
            <person name="Nathani N.M."/>
        </authorList>
    </citation>
    <scope>NUCLEOTIDE SEQUENCE [LARGE SCALE GENOMIC DNA]</scope>
    <source>
        <strain evidence="2">KS3-K002</strain>
    </source>
</reference>
<name>A0AAE4Z7P8_9BACT</name>
<evidence type="ECO:0000313" key="3">
    <source>
        <dbReference type="Proteomes" id="UP000702544"/>
    </source>
</evidence>
<dbReference type="EMBL" id="JAACAK010000018">
    <property type="protein sequence ID" value="NIR74002.1"/>
    <property type="molecule type" value="Genomic_DNA"/>
</dbReference>
<dbReference type="Proteomes" id="UP000702544">
    <property type="component" value="Unassembled WGS sequence"/>
</dbReference>
<dbReference type="Pfam" id="PF12900">
    <property type="entry name" value="Pyridox_ox_2"/>
    <property type="match status" value="1"/>
</dbReference>
<comment type="caution">
    <text evidence="2">The sequence shown here is derived from an EMBL/GenBank/DDBJ whole genome shotgun (WGS) entry which is preliminary data.</text>
</comment>
<dbReference type="SUPFAM" id="SSF50475">
    <property type="entry name" value="FMN-binding split barrel"/>
    <property type="match status" value="1"/>
</dbReference>
<dbReference type="PANTHER" id="PTHR34071">
    <property type="entry name" value="5-NITROIMIDAZOLE ANTIBIOTICS RESISTANCE PROTEIN, NIMA-FAMILY-RELATED PROTEIN-RELATED"/>
    <property type="match status" value="1"/>
</dbReference>
<evidence type="ECO:0000256" key="1">
    <source>
        <dbReference type="SAM" id="MobiDB-lite"/>
    </source>
</evidence>
<accession>A0AAE4Z7P8</accession>
<dbReference type="AlphaFoldDB" id="A0AAE4Z7P8"/>
<feature type="region of interest" description="Disordered" evidence="1">
    <location>
        <begin position="1"/>
        <end position="20"/>
    </location>
</feature>
<proteinExistence type="predicted"/>
<protein>
    <submittedName>
        <fullName evidence="2">Pyridoxamine 5'-phosphate oxidase family protein</fullName>
    </submittedName>
</protein>